<accession>A0ABD3NTB7</accession>
<name>A0ABD3NTB7_9STRA</name>
<reference evidence="2 3" key="1">
    <citation type="submission" date="2024-10" db="EMBL/GenBank/DDBJ databases">
        <title>Updated reference genomes for cyclostephanoid diatoms.</title>
        <authorList>
            <person name="Roberts W.R."/>
            <person name="Alverson A.J."/>
        </authorList>
    </citation>
    <scope>NUCLEOTIDE SEQUENCE [LARGE SCALE GENOMIC DNA]</scope>
    <source>
        <strain evidence="2 3">AJA010-31</strain>
    </source>
</reference>
<feature type="compositionally biased region" description="Low complexity" evidence="1">
    <location>
        <begin position="112"/>
        <end position="130"/>
    </location>
</feature>
<organism evidence="2 3">
    <name type="scientific">Cyclotella atomus</name>
    <dbReference type="NCBI Taxonomy" id="382360"/>
    <lineage>
        <taxon>Eukaryota</taxon>
        <taxon>Sar</taxon>
        <taxon>Stramenopiles</taxon>
        <taxon>Ochrophyta</taxon>
        <taxon>Bacillariophyta</taxon>
        <taxon>Coscinodiscophyceae</taxon>
        <taxon>Thalassiosirophycidae</taxon>
        <taxon>Stephanodiscales</taxon>
        <taxon>Stephanodiscaceae</taxon>
        <taxon>Cyclotella</taxon>
    </lineage>
</organism>
<protein>
    <submittedName>
        <fullName evidence="2">Uncharacterized protein</fullName>
    </submittedName>
</protein>
<keyword evidence="3" id="KW-1185">Reference proteome</keyword>
<feature type="region of interest" description="Disordered" evidence="1">
    <location>
        <begin position="95"/>
        <end position="152"/>
    </location>
</feature>
<dbReference type="AlphaFoldDB" id="A0ABD3NTB7"/>
<sequence length="175" mass="18884">MSDVPTASHPSFIHRMGVIHAADDSGNNNNNVNLFVNDVGLYPIVVNWLQSKFCYKRFAFTPYSSPTAWTANFSSEAPLDHIIISQTFLEQVMNTQHPSRNQQRQPPPPAAAPATPAAATATRQQLQPPALFSPPGALPHRPDTSATMVTPAAHAAQPAQGFTGLLKTLACIVDF</sequence>
<comment type="caution">
    <text evidence="2">The sequence shown here is derived from an EMBL/GenBank/DDBJ whole genome shotgun (WGS) entry which is preliminary data.</text>
</comment>
<proteinExistence type="predicted"/>
<evidence type="ECO:0000256" key="1">
    <source>
        <dbReference type="SAM" id="MobiDB-lite"/>
    </source>
</evidence>
<dbReference type="EMBL" id="JALLPJ020001019">
    <property type="protein sequence ID" value="KAL3777921.1"/>
    <property type="molecule type" value="Genomic_DNA"/>
</dbReference>
<evidence type="ECO:0000313" key="2">
    <source>
        <dbReference type="EMBL" id="KAL3777921.1"/>
    </source>
</evidence>
<evidence type="ECO:0000313" key="3">
    <source>
        <dbReference type="Proteomes" id="UP001530400"/>
    </source>
</evidence>
<dbReference type="Proteomes" id="UP001530400">
    <property type="component" value="Unassembled WGS sequence"/>
</dbReference>
<gene>
    <name evidence="2" type="ORF">ACHAWO_012536</name>
</gene>